<evidence type="ECO:0000313" key="3">
    <source>
        <dbReference type="Proteomes" id="UP000645462"/>
    </source>
</evidence>
<gene>
    <name evidence="2" type="ORF">GCM10011363_11240</name>
</gene>
<name>A0ABQ1KI21_9RHOB</name>
<comment type="caution">
    <text evidence="2">The sequence shown here is derived from an EMBL/GenBank/DDBJ whole genome shotgun (WGS) entry which is preliminary data.</text>
</comment>
<feature type="signal peptide" evidence="1">
    <location>
        <begin position="1"/>
        <end position="20"/>
    </location>
</feature>
<organism evidence="2 3">
    <name type="scientific">Marivita lacus</name>
    <dbReference type="NCBI Taxonomy" id="1323742"/>
    <lineage>
        <taxon>Bacteria</taxon>
        <taxon>Pseudomonadati</taxon>
        <taxon>Pseudomonadota</taxon>
        <taxon>Alphaproteobacteria</taxon>
        <taxon>Rhodobacterales</taxon>
        <taxon>Roseobacteraceae</taxon>
        <taxon>Marivita</taxon>
    </lineage>
</organism>
<proteinExistence type="predicted"/>
<dbReference type="Pfam" id="PF17267">
    <property type="entry name" value="DUF5333"/>
    <property type="match status" value="1"/>
</dbReference>
<dbReference type="EMBL" id="BMFC01000002">
    <property type="protein sequence ID" value="GGB96335.1"/>
    <property type="molecule type" value="Genomic_DNA"/>
</dbReference>
<keyword evidence="1" id="KW-0732">Signal</keyword>
<evidence type="ECO:0000313" key="2">
    <source>
        <dbReference type="EMBL" id="GGB96335.1"/>
    </source>
</evidence>
<dbReference type="InterPro" id="IPR020349">
    <property type="entry name" value="Uncharacterised_14.7kDa"/>
</dbReference>
<accession>A0ABQ1KI21</accession>
<dbReference type="Proteomes" id="UP000645462">
    <property type="component" value="Unassembled WGS sequence"/>
</dbReference>
<sequence>MRILTALLIMTLSFAGAASAKPPLREVAEIDNGLMAVAIADAIRKSCDAIDARLIRAYTELNRLKAVARDRGYTAEEVEAYVTSKSEKDRMKDKAEQFLQANGVPPNDIPALCRFGQSQIQSQSQIGQLLR</sequence>
<keyword evidence="3" id="KW-1185">Reference proteome</keyword>
<dbReference type="RefSeq" id="WP_188480998.1">
    <property type="nucleotide sequence ID" value="NZ_BMFC01000002.1"/>
</dbReference>
<evidence type="ECO:0008006" key="4">
    <source>
        <dbReference type="Google" id="ProtNLM"/>
    </source>
</evidence>
<evidence type="ECO:0000256" key="1">
    <source>
        <dbReference type="SAM" id="SignalP"/>
    </source>
</evidence>
<reference evidence="3" key="1">
    <citation type="journal article" date="2019" name="Int. J. Syst. Evol. Microbiol.">
        <title>The Global Catalogue of Microorganisms (GCM) 10K type strain sequencing project: providing services to taxonomists for standard genome sequencing and annotation.</title>
        <authorList>
            <consortium name="The Broad Institute Genomics Platform"/>
            <consortium name="The Broad Institute Genome Sequencing Center for Infectious Disease"/>
            <person name="Wu L."/>
            <person name="Ma J."/>
        </authorList>
    </citation>
    <scope>NUCLEOTIDE SEQUENCE [LARGE SCALE GENOMIC DNA]</scope>
    <source>
        <strain evidence="3">CGMCC 1.12478</strain>
    </source>
</reference>
<protein>
    <recommendedName>
        <fullName evidence="4">DUF5333 domain-containing protein</fullName>
    </recommendedName>
</protein>
<feature type="chain" id="PRO_5047359448" description="DUF5333 domain-containing protein" evidence="1">
    <location>
        <begin position="21"/>
        <end position="131"/>
    </location>
</feature>